<evidence type="ECO:0000256" key="1">
    <source>
        <dbReference type="SAM" id="MobiDB-lite"/>
    </source>
</evidence>
<reference evidence="2" key="2">
    <citation type="journal article" date="2015" name="Data Brief">
        <title>Shoot transcriptome of the giant reed, Arundo donax.</title>
        <authorList>
            <person name="Barrero R.A."/>
            <person name="Guerrero F.D."/>
            <person name="Moolhuijzen P."/>
            <person name="Goolsby J.A."/>
            <person name="Tidwell J."/>
            <person name="Bellgard S.E."/>
            <person name="Bellgard M.I."/>
        </authorList>
    </citation>
    <scope>NUCLEOTIDE SEQUENCE</scope>
    <source>
        <tissue evidence="2">Shoot tissue taken approximately 20 cm above the soil surface</tissue>
    </source>
</reference>
<dbReference type="AlphaFoldDB" id="A0A0A9DG41"/>
<sequence>MLGLVSGSETPETMLGAAPPAASQEQLLLRISCSCCSQHTIFLPTQTMICLLNSSPRTRLPSLTQSRRRRLRPPLRACRAATAASGRPAARRARRGAYARSGTPRCRRACPPCT</sequence>
<organism evidence="2">
    <name type="scientific">Arundo donax</name>
    <name type="common">Giant reed</name>
    <name type="synonym">Donax arundinaceus</name>
    <dbReference type="NCBI Taxonomy" id="35708"/>
    <lineage>
        <taxon>Eukaryota</taxon>
        <taxon>Viridiplantae</taxon>
        <taxon>Streptophyta</taxon>
        <taxon>Embryophyta</taxon>
        <taxon>Tracheophyta</taxon>
        <taxon>Spermatophyta</taxon>
        <taxon>Magnoliopsida</taxon>
        <taxon>Liliopsida</taxon>
        <taxon>Poales</taxon>
        <taxon>Poaceae</taxon>
        <taxon>PACMAD clade</taxon>
        <taxon>Arundinoideae</taxon>
        <taxon>Arundineae</taxon>
        <taxon>Arundo</taxon>
    </lineage>
</organism>
<proteinExistence type="predicted"/>
<dbReference type="EMBL" id="GBRH01212277">
    <property type="protein sequence ID" value="JAD85618.1"/>
    <property type="molecule type" value="Transcribed_RNA"/>
</dbReference>
<accession>A0A0A9DG41</accession>
<feature type="region of interest" description="Disordered" evidence="1">
    <location>
        <begin position="82"/>
        <end position="104"/>
    </location>
</feature>
<name>A0A0A9DG41_ARUDO</name>
<protein>
    <submittedName>
        <fullName evidence="2">Uncharacterized protein</fullName>
    </submittedName>
</protein>
<evidence type="ECO:0000313" key="2">
    <source>
        <dbReference type="EMBL" id="JAD85618.1"/>
    </source>
</evidence>
<reference evidence="2" key="1">
    <citation type="submission" date="2014-09" db="EMBL/GenBank/DDBJ databases">
        <authorList>
            <person name="Magalhaes I.L.F."/>
            <person name="Oliveira U."/>
            <person name="Santos F.R."/>
            <person name="Vidigal T.H.D.A."/>
            <person name="Brescovit A.D."/>
            <person name="Santos A.J."/>
        </authorList>
    </citation>
    <scope>NUCLEOTIDE SEQUENCE</scope>
    <source>
        <tissue evidence="2">Shoot tissue taken approximately 20 cm above the soil surface</tissue>
    </source>
</reference>